<protein>
    <submittedName>
        <fullName evidence="1">Uncharacterized protein</fullName>
    </submittedName>
</protein>
<comment type="caution">
    <text evidence="1">The sequence shown here is derived from an EMBL/GenBank/DDBJ whole genome shotgun (WGS) entry which is preliminary data.</text>
</comment>
<evidence type="ECO:0000313" key="2">
    <source>
        <dbReference type="Proteomes" id="UP000598426"/>
    </source>
</evidence>
<organism evidence="1 2">
    <name type="scientific">Microbacterium helvum</name>
    <dbReference type="NCBI Taxonomy" id="2773713"/>
    <lineage>
        <taxon>Bacteria</taxon>
        <taxon>Bacillati</taxon>
        <taxon>Actinomycetota</taxon>
        <taxon>Actinomycetes</taxon>
        <taxon>Micrococcales</taxon>
        <taxon>Microbacteriaceae</taxon>
        <taxon>Microbacterium</taxon>
    </lineage>
</organism>
<accession>A0ABR8NNI1</accession>
<evidence type="ECO:0000313" key="1">
    <source>
        <dbReference type="EMBL" id="MBD3941332.1"/>
    </source>
</evidence>
<proteinExistence type="predicted"/>
<keyword evidence="2" id="KW-1185">Reference proteome</keyword>
<reference evidence="1 2" key="1">
    <citation type="submission" date="2020-09" db="EMBL/GenBank/DDBJ databases">
        <title>Isolation and identification of active actinomycetes.</title>
        <authorList>
            <person name="Li X."/>
        </authorList>
    </citation>
    <scope>NUCLEOTIDE SEQUENCE [LARGE SCALE GENOMIC DNA]</scope>
    <source>
        <strain evidence="1 2">NEAU-LLC</strain>
    </source>
</reference>
<dbReference type="Proteomes" id="UP000598426">
    <property type="component" value="Unassembled WGS sequence"/>
</dbReference>
<dbReference type="RefSeq" id="WP_191170956.1">
    <property type="nucleotide sequence ID" value="NZ_JACXZS010000003.1"/>
</dbReference>
<dbReference type="EMBL" id="JACXZS010000003">
    <property type="protein sequence ID" value="MBD3941332.1"/>
    <property type="molecule type" value="Genomic_DNA"/>
</dbReference>
<name>A0ABR8NNI1_9MICO</name>
<gene>
    <name evidence="1" type="ORF">IF188_06415</name>
</gene>
<sequence length="133" mass="14546">MTVGSEAEADTLLADCLHARGWDVTVSSDGGVEAEFANEQLDRYLADQEICSSGISHREWTDADYSTTYDGLLASLSCLQARGYPTPDATPSLQRFVEQRRSPDDAIWDPYSQVPPSSLAEALSLCPEPDPIY</sequence>